<evidence type="ECO:0000256" key="6">
    <source>
        <dbReference type="ARBA" id="ARBA00023054"/>
    </source>
</evidence>
<feature type="domain" description="Dilute" evidence="12">
    <location>
        <begin position="1162"/>
        <end position="1475"/>
    </location>
</feature>
<gene>
    <name evidence="15" type="ORF">ACH5RR_004022</name>
</gene>
<feature type="region of interest" description="Actin-binding" evidence="10">
    <location>
        <begin position="613"/>
        <end position="635"/>
    </location>
</feature>
<dbReference type="GO" id="GO:0030048">
    <property type="term" value="P:actin filament-based movement"/>
    <property type="evidence" value="ECO:0007669"/>
    <property type="project" value="UniProtKB-ARBA"/>
</dbReference>
<dbReference type="Proteomes" id="UP001630127">
    <property type="component" value="Unassembled WGS sequence"/>
</dbReference>
<dbReference type="Gene3D" id="3.40.850.10">
    <property type="entry name" value="Kinesin motor domain"/>
    <property type="match status" value="1"/>
</dbReference>
<keyword evidence="8 10" id="KW-0505">Motor protein</keyword>
<evidence type="ECO:0000256" key="10">
    <source>
        <dbReference type="PROSITE-ProRule" id="PRU00782"/>
    </source>
</evidence>
<reference evidence="15 16" key="1">
    <citation type="submission" date="2024-11" db="EMBL/GenBank/DDBJ databases">
        <title>A near-complete genome assembly of Cinchona calisaya.</title>
        <authorList>
            <person name="Lian D.C."/>
            <person name="Zhao X.W."/>
            <person name="Wei L."/>
        </authorList>
    </citation>
    <scope>NUCLEOTIDE SEQUENCE [LARGE SCALE GENOMIC DNA]</scope>
    <source>
        <tissue evidence="15">Nenye</tissue>
    </source>
</reference>
<comment type="similarity">
    <text evidence="1">Belongs to the TRAFAC class myosin-kinesin ATPase superfamily. Myosin family. Plant myosin class XI subfamily.</text>
</comment>
<feature type="domain" description="Myosin N-terminal SH3-like" evidence="14">
    <location>
        <begin position="8"/>
        <end position="57"/>
    </location>
</feature>
<dbReference type="Pfam" id="PF01843">
    <property type="entry name" value="DIL"/>
    <property type="match status" value="1"/>
</dbReference>
<dbReference type="PROSITE" id="PS51126">
    <property type="entry name" value="DILUTE"/>
    <property type="match status" value="1"/>
</dbReference>
<dbReference type="Gene3D" id="1.20.5.190">
    <property type="match status" value="3"/>
</dbReference>
<name>A0ABD3AWJ0_9GENT</name>
<dbReference type="Gene3D" id="1.10.10.820">
    <property type="match status" value="1"/>
</dbReference>
<dbReference type="SMART" id="SM01132">
    <property type="entry name" value="DIL"/>
    <property type="match status" value="1"/>
</dbReference>
<dbReference type="GO" id="GO:0005524">
    <property type="term" value="F:ATP binding"/>
    <property type="evidence" value="ECO:0007669"/>
    <property type="project" value="UniProtKB-UniRule"/>
</dbReference>
<keyword evidence="16" id="KW-1185">Reference proteome</keyword>
<dbReference type="FunFam" id="1.20.120.720:FF:000011">
    <property type="entry name" value="Myosin 2"/>
    <property type="match status" value="1"/>
</dbReference>
<evidence type="ECO:0000256" key="9">
    <source>
        <dbReference type="ARBA" id="ARBA00023203"/>
    </source>
</evidence>
<evidence type="ECO:0000256" key="3">
    <source>
        <dbReference type="ARBA" id="ARBA00022741"/>
    </source>
</evidence>
<feature type="binding site" evidence="10">
    <location>
        <begin position="156"/>
        <end position="163"/>
    </location>
    <ligand>
        <name>ATP</name>
        <dbReference type="ChEBI" id="CHEBI:30616"/>
    </ligand>
</feature>
<dbReference type="Gene3D" id="1.20.58.530">
    <property type="match status" value="1"/>
</dbReference>
<dbReference type="PANTHER" id="PTHR13140">
    <property type="entry name" value="MYOSIN"/>
    <property type="match status" value="1"/>
</dbReference>
<proteinExistence type="inferred from homology"/>
<dbReference type="GO" id="GO:0016459">
    <property type="term" value="C:myosin complex"/>
    <property type="evidence" value="ECO:0007669"/>
    <property type="project" value="UniProtKB-KW"/>
</dbReference>
<dbReference type="FunFam" id="1.20.58.530:FF:000002">
    <property type="entry name" value="Class V myosin"/>
    <property type="match status" value="1"/>
</dbReference>
<dbReference type="GO" id="GO:0003779">
    <property type="term" value="F:actin binding"/>
    <property type="evidence" value="ECO:0007669"/>
    <property type="project" value="UniProtKB-KW"/>
</dbReference>
<keyword evidence="3 10" id="KW-0547">Nucleotide-binding</keyword>
<feature type="domain" description="Myosin motor" evidence="13">
    <location>
        <begin position="62"/>
        <end position="732"/>
    </location>
</feature>
<dbReference type="InterPro" id="IPR036018">
    <property type="entry name" value="MYSc_Myo11"/>
</dbReference>
<evidence type="ECO:0008006" key="17">
    <source>
        <dbReference type="Google" id="ProtNLM"/>
    </source>
</evidence>
<dbReference type="PROSITE" id="PS50096">
    <property type="entry name" value="IQ"/>
    <property type="match status" value="6"/>
</dbReference>
<evidence type="ECO:0000313" key="15">
    <source>
        <dbReference type="EMBL" id="KAL3535561.1"/>
    </source>
</evidence>
<dbReference type="Pfam" id="PF02736">
    <property type="entry name" value="Myosin_N"/>
    <property type="match status" value="1"/>
</dbReference>
<dbReference type="Gene3D" id="1.20.120.720">
    <property type="entry name" value="Myosin VI head, motor domain, U50 subdomain"/>
    <property type="match status" value="1"/>
</dbReference>
<dbReference type="PROSITE" id="PS51456">
    <property type="entry name" value="MYOSIN_MOTOR"/>
    <property type="match status" value="1"/>
</dbReference>
<dbReference type="FunFam" id="3.30.70.1590:FF:000006">
    <property type="entry name" value="Myosin XI D"/>
    <property type="match status" value="1"/>
</dbReference>
<keyword evidence="9 10" id="KW-0009">Actin-binding</keyword>
<evidence type="ECO:0000256" key="8">
    <source>
        <dbReference type="ARBA" id="ARBA00023175"/>
    </source>
</evidence>
<dbReference type="InterPro" id="IPR002710">
    <property type="entry name" value="Dilute_dom"/>
</dbReference>
<dbReference type="PANTHER" id="PTHR13140:SF772">
    <property type="entry name" value="MYOSIN-17"/>
    <property type="match status" value="1"/>
</dbReference>
<evidence type="ECO:0000256" key="2">
    <source>
        <dbReference type="ARBA" id="ARBA00022737"/>
    </source>
</evidence>
<keyword evidence="6 11" id="KW-0175">Coiled coil</keyword>
<keyword evidence="5" id="KW-0112">Calmodulin-binding</keyword>
<feature type="coiled-coil region" evidence="11">
    <location>
        <begin position="877"/>
        <end position="1051"/>
    </location>
</feature>
<dbReference type="EMBL" id="JBJUIK010000002">
    <property type="protein sequence ID" value="KAL3535561.1"/>
    <property type="molecule type" value="Genomic_DNA"/>
</dbReference>
<keyword evidence="2" id="KW-0677">Repeat</keyword>
<dbReference type="CDD" id="cd01384">
    <property type="entry name" value="MYSc_Myo11"/>
    <property type="match status" value="1"/>
</dbReference>
<dbReference type="InterPro" id="IPR037975">
    <property type="entry name" value="MyosinXI_CBD"/>
</dbReference>
<dbReference type="Gene3D" id="3.30.70.1590">
    <property type="match status" value="1"/>
</dbReference>
<dbReference type="GO" id="GO:0005516">
    <property type="term" value="F:calmodulin binding"/>
    <property type="evidence" value="ECO:0007669"/>
    <property type="project" value="UniProtKB-KW"/>
</dbReference>
<dbReference type="PRINTS" id="PR00193">
    <property type="entry name" value="MYOSINHEAVY"/>
</dbReference>
<evidence type="ECO:0000256" key="7">
    <source>
        <dbReference type="ARBA" id="ARBA00023123"/>
    </source>
</evidence>
<dbReference type="SUPFAM" id="SSF52540">
    <property type="entry name" value="P-loop containing nucleoside triphosphate hydrolases"/>
    <property type="match status" value="2"/>
</dbReference>
<evidence type="ECO:0000256" key="5">
    <source>
        <dbReference type="ARBA" id="ARBA00022860"/>
    </source>
</evidence>
<comment type="caution">
    <text evidence="15">The sequence shown here is derived from an EMBL/GenBank/DDBJ whole genome shotgun (WGS) entry which is preliminary data.</text>
</comment>
<dbReference type="InterPro" id="IPR001609">
    <property type="entry name" value="Myosin_head_motor_dom-like"/>
</dbReference>
<evidence type="ECO:0000256" key="1">
    <source>
        <dbReference type="ARBA" id="ARBA00008049"/>
    </source>
</evidence>
<keyword evidence="7 10" id="KW-0518">Myosin</keyword>
<evidence type="ECO:0000259" key="14">
    <source>
        <dbReference type="PROSITE" id="PS51844"/>
    </source>
</evidence>
<dbReference type="InterPro" id="IPR000048">
    <property type="entry name" value="IQ_motif_EF-hand-BS"/>
</dbReference>
<accession>A0ABD3AWJ0</accession>
<dbReference type="Pfam" id="PF00063">
    <property type="entry name" value="Myosin_head"/>
    <property type="match status" value="1"/>
</dbReference>
<dbReference type="InterPro" id="IPR027417">
    <property type="entry name" value="P-loop_NTPase"/>
</dbReference>
<dbReference type="InterPro" id="IPR004009">
    <property type="entry name" value="SH3_Myosin"/>
</dbReference>
<evidence type="ECO:0000256" key="4">
    <source>
        <dbReference type="ARBA" id="ARBA00022840"/>
    </source>
</evidence>
<evidence type="ECO:0000259" key="13">
    <source>
        <dbReference type="PROSITE" id="PS51456"/>
    </source>
</evidence>
<keyword evidence="4 10" id="KW-0067">ATP-binding</keyword>
<evidence type="ECO:0000259" key="12">
    <source>
        <dbReference type="PROSITE" id="PS51126"/>
    </source>
</evidence>
<dbReference type="FunFam" id="1.10.10.820:FF:000001">
    <property type="entry name" value="Myosin heavy chain"/>
    <property type="match status" value="1"/>
</dbReference>
<dbReference type="SMART" id="SM00015">
    <property type="entry name" value="IQ"/>
    <property type="match status" value="6"/>
</dbReference>
<dbReference type="CDD" id="cd15475">
    <property type="entry name" value="MyosinXI_CBD"/>
    <property type="match status" value="1"/>
</dbReference>
<protein>
    <recommendedName>
        <fullName evidence="17">Myosin-17-like</fullName>
    </recommendedName>
</protein>
<dbReference type="GO" id="GO:0003774">
    <property type="term" value="F:cytoskeletal motor activity"/>
    <property type="evidence" value="ECO:0007669"/>
    <property type="project" value="UniProtKB-UniRule"/>
</dbReference>
<dbReference type="FunFam" id="1.20.5.190:FF:000001">
    <property type="entry name" value="unconventional myosin-Va"/>
    <property type="match status" value="3"/>
</dbReference>
<organism evidence="15 16">
    <name type="scientific">Cinchona calisaya</name>
    <dbReference type="NCBI Taxonomy" id="153742"/>
    <lineage>
        <taxon>Eukaryota</taxon>
        <taxon>Viridiplantae</taxon>
        <taxon>Streptophyta</taxon>
        <taxon>Embryophyta</taxon>
        <taxon>Tracheophyta</taxon>
        <taxon>Spermatophyta</taxon>
        <taxon>Magnoliopsida</taxon>
        <taxon>eudicotyledons</taxon>
        <taxon>Gunneridae</taxon>
        <taxon>Pentapetalae</taxon>
        <taxon>asterids</taxon>
        <taxon>lamiids</taxon>
        <taxon>Gentianales</taxon>
        <taxon>Rubiaceae</taxon>
        <taxon>Cinchonoideae</taxon>
        <taxon>Cinchoneae</taxon>
        <taxon>Cinchona</taxon>
    </lineage>
</organism>
<dbReference type="InterPro" id="IPR036961">
    <property type="entry name" value="Kinesin_motor_dom_sf"/>
</dbReference>
<dbReference type="PROSITE" id="PS51844">
    <property type="entry name" value="SH3_LIKE"/>
    <property type="match status" value="1"/>
</dbReference>
<dbReference type="SMART" id="SM00242">
    <property type="entry name" value="MYSc"/>
    <property type="match status" value="1"/>
</dbReference>
<evidence type="ECO:0000313" key="16">
    <source>
        <dbReference type="Proteomes" id="UP001630127"/>
    </source>
</evidence>
<dbReference type="Pfam" id="PF00612">
    <property type="entry name" value="IQ"/>
    <property type="match status" value="2"/>
</dbReference>
<evidence type="ECO:0000256" key="11">
    <source>
        <dbReference type="SAM" id="Coils"/>
    </source>
</evidence>
<sequence length="1528" mass="172997">MASPVNIIVGSHVWVEDRALAWIDGEVTQINGQDVHVHTTNGKKVVANISKVFPKDTEAPPGGVDDMTKLSYLHEPGVLQNLAARYELNEIYTYTGNILIAVNPFQKIPHLYDSHMMEQYKGAGFGELSPHVFAIADVSYRQMINEGKSNSILVSGESGAGKTETTKMLMRYLAYLGGRSGVEGRTVEQQVLESNPVLEAFGNAKTVRNNNSSRFGKFVEIQFDKSGRISGAAVRTYLLERSRVCQISNPERNYHCFYLLCAAPPEETERYKLGNPKSFHYLNQSSCFELDGVNDAEEYLTTRRAMDIVGISEEEQEAIFRVVAAILHLGNVEFAKGKEIDSSVIKDEKSRFHLDVTAELLKCDPKSLEDALIKRVMVTPEEVITRTLDPEAAAGSRDALAKTVYSRLFDWIVEKINRSIGQDPNSKSIIGVLDIYGFESFKNNSFEQFCINFTNEKLQQHFNQHVFKMEQEEYEKEQINWSYIEFVDNQDVLDLIEKKPGGIIALLDEACMFPKSTHETFAQKLYQTFAKNKRFIKPKLSRTNFTISHYAGEVTYMADLFLDKNKDYVVAEHQDLLTASKCPFAAGLFPPLPEESSKSSKFSSIGSRFKLQLQSLMETLSSTEPHYIRCVKPNNSLKPAIFENLNVIQQLRCGGVLEAIRISCAGYPTRRSFDEFLLRFGVLSPEVLDGSYDDKVACQMILDKMGLKGYQMGKTKVFLRAGQMAELDARRAEVLGNAARIIQRQIRTYIARKEFITIRQAAIQMQSCWRGIFACKLYEQLRRQAAALKIQKNFRCYVAWESYTTLRHSAITLQTGMRALSARNEFRYRKQTKAAIEIQTHVRCYWVWKYYKSLQRAALITQCGWRARVARRELRQLKMAARETGALKEAKDKLEKKVEELTWRLQFEKRLRTELEETKAQEITKLQETLQEMQIQVDEANARVIKEREAARKAIEEAPPVIKETPVIVQDTEKVEALTAEVEALKALLMSEKQAVEDAKKASADADARNAELIKKLEDAERKTDQLQESVQRLEEKLSNTESENQVLRQQALTMSPTGKSISARPKTTIIQRTPENGNILNGDPKVAHDMTLAVASPKEPESEEKPQKSLNEKQQENQELLIKCISQDLGFSGGKPIAACVIYKCLLHWRSFEVERTTVFDRIIQTIASAIEVSDNNDTLTYWLCNTSTLLMLLQHTLKATGAASLTPQRRRSSSASLFGRMSQMQGLRGSPQSAGLSFLNGRVLGRLDDLRQVEAKYPALLFKQQLTAFLEKIYGMIRDNLKKEISPLLGLCIQAPRTSRASLVKARSQANAVAQQALIAHWQSIVKSLNNYLKIMKANYVPPFLVRKVFTQIFSFVNVQLFNSLLLRRECCSFSNGEYVKAGLAELEQWCCSATEEYVGSAWDELKHIRQAVGFLVIHQKPKKTLNEITNELCPVLSIQQLYRISTMYWDDKYGTHSVSSEVISSMRAMMTEDSNNAVSSSFLLDDDSSIPFSVDDISKSMQPVDVANIEPPPLIRENSGFAFLH</sequence>